<dbReference type="Proteomes" id="UP001642464">
    <property type="component" value="Unassembled WGS sequence"/>
</dbReference>
<comment type="caution">
    <text evidence="2">The sequence shown here is derived from an EMBL/GenBank/DDBJ whole genome shotgun (WGS) entry which is preliminary data.</text>
</comment>
<name>A0ABP0N7Y8_9DINO</name>
<keyword evidence="3" id="KW-1185">Reference proteome</keyword>
<accession>A0ABP0N7Y8</accession>
<proteinExistence type="predicted"/>
<evidence type="ECO:0000313" key="3">
    <source>
        <dbReference type="Proteomes" id="UP001642464"/>
    </source>
</evidence>
<protein>
    <submittedName>
        <fullName evidence="2">Chloroplastic</fullName>
    </submittedName>
</protein>
<gene>
    <name evidence="2" type="ORF">SCF082_LOCUS31159</name>
</gene>
<evidence type="ECO:0000256" key="1">
    <source>
        <dbReference type="SAM" id="MobiDB-lite"/>
    </source>
</evidence>
<sequence>MGRRGQKSSGHDERNKGGPVSQLEDLMRRRGVDAAWDALEDVMGAEHSY</sequence>
<dbReference type="EMBL" id="CAXAMM010026224">
    <property type="protein sequence ID" value="CAK9058479.1"/>
    <property type="molecule type" value="Genomic_DNA"/>
</dbReference>
<organism evidence="2 3">
    <name type="scientific">Durusdinium trenchii</name>
    <dbReference type="NCBI Taxonomy" id="1381693"/>
    <lineage>
        <taxon>Eukaryota</taxon>
        <taxon>Sar</taxon>
        <taxon>Alveolata</taxon>
        <taxon>Dinophyceae</taxon>
        <taxon>Suessiales</taxon>
        <taxon>Symbiodiniaceae</taxon>
        <taxon>Durusdinium</taxon>
    </lineage>
</organism>
<reference evidence="2 3" key="1">
    <citation type="submission" date="2024-02" db="EMBL/GenBank/DDBJ databases">
        <authorList>
            <person name="Chen Y."/>
            <person name="Shah S."/>
            <person name="Dougan E. K."/>
            <person name="Thang M."/>
            <person name="Chan C."/>
        </authorList>
    </citation>
    <scope>NUCLEOTIDE SEQUENCE [LARGE SCALE GENOMIC DNA]</scope>
</reference>
<evidence type="ECO:0000313" key="2">
    <source>
        <dbReference type="EMBL" id="CAK9058479.1"/>
    </source>
</evidence>
<feature type="region of interest" description="Disordered" evidence="1">
    <location>
        <begin position="1"/>
        <end position="26"/>
    </location>
</feature>